<accession>A0A1S2MZN1</accession>
<dbReference type="Pfam" id="PF00994">
    <property type="entry name" value="MoCF_biosynth"/>
    <property type="match status" value="1"/>
</dbReference>
<dbReference type="SUPFAM" id="SSF63882">
    <property type="entry name" value="MoeA N-terminal region -like"/>
    <property type="match status" value="1"/>
</dbReference>
<dbReference type="InterPro" id="IPR038987">
    <property type="entry name" value="MoeA-like"/>
</dbReference>
<evidence type="ECO:0000256" key="6">
    <source>
        <dbReference type="ARBA" id="ARBA00047317"/>
    </source>
</evidence>
<dbReference type="InterPro" id="IPR001453">
    <property type="entry name" value="MoaB/Mog_dom"/>
</dbReference>
<dbReference type="PANTHER" id="PTHR10192">
    <property type="entry name" value="MOLYBDOPTERIN BIOSYNTHESIS PROTEIN"/>
    <property type="match status" value="1"/>
</dbReference>
<dbReference type="InterPro" id="IPR036135">
    <property type="entry name" value="MoeA_linker/N_sf"/>
</dbReference>
<gene>
    <name evidence="10" type="ORF">BK826_07845</name>
</gene>
<dbReference type="Proteomes" id="UP000179540">
    <property type="component" value="Unassembled WGS sequence"/>
</dbReference>
<evidence type="ECO:0000256" key="2">
    <source>
        <dbReference type="ARBA" id="ARBA00005046"/>
    </source>
</evidence>
<dbReference type="Pfam" id="PF03453">
    <property type="entry name" value="MoeA_N"/>
    <property type="match status" value="1"/>
</dbReference>
<dbReference type="CDD" id="cd00887">
    <property type="entry name" value="MoeA"/>
    <property type="match status" value="1"/>
</dbReference>
<comment type="pathway">
    <text evidence="2 7">Cofactor biosynthesis; molybdopterin biosynthesis.</text>
</comment>
<comment type="similarity">
    <text evidence="3 7">Belongs to the MoeA family.</text>
</comment>
<feature type="region of interest" description="Disordered" evidence="8">
    <location>
        <begin position="1"/>
        <end position="21"/>
    </location>
</feature>
<keyword evidence="7" id="KW-0460">Magnesium</keyword>
<reference evidence="10 11" key="1">
    <citation type="submission" date="2016-10" db="EMBL/GenBank/DDBJ databases">
        <title>Draft genome sequence of strain LCT isolated from the Shenzhou X spacecraft of China.</title>
        <authorList>
            <person name="Huang B."/>
        </authorList>
    </citation>
    <scope>NUCLEOTIDE SEQUENCE [LARGE SCALE GENOMIC DNA]</scope>
    <source>
        <strain evidence="10 11">LCT-H5</strain>
    </source>
</reference>
<dbReference type="Gene3D" id="3.40.980.10">
    <property type="entry name" value="MoaB/Mog-like domain"/>
    <property type="match status" value="1"/>
</dbReference>
<dbReference type="GO" id="GO:0006777">
    <property type="term" value="P:Mo-molybdopterin cofactor biosynthetic process"/>
    <property type="evidence" value="ECO:0007669"/>
    <property type="project" value="UniProtKB-UniRule"/>
</dbReference>
<dbReference type="InterPro" id="IPR036425">
    <property type="entry name" value="MoaB/Mog-like_dom_sf"/>
</dbReference>
<evidence type="ECO:0000256" key="3">
    <source>
        <dbReference type="ARBA" id="ARBA00010763"/>
    </source>
</evidence>
<proteinExistence type="inferred from homology"/>
<dbReference type="UniPathway" id="UPA00344"/>
<dbReference type="AlphaFoldDB" id="A0A1S2MZN1"/>
<sequence>MVAEAGRRIAADRPEAERREEAGLAEAIGRTLARPVRSPLPAPHFDSSAMDGWAVAGDPPWRLVAEAPADARGENLHRRGGAVAPDEAVPVLTGSLLPEGAEGIVRSEHGLLAGGLLRPRPEHPYRPGRDLRRAGEEMPAGAELLGAGRRVTARHAALFAVCGVDRVAVAACPSVALAVTGNEVIQAGMPGPGEVRDAFTAQLPALLAGWGAGPTSCTRLPDAPGVVERWLDRAEANVVLLTGGSGHSGQDYARRALMDACEEILAESVLMRPGHPTLLGVLPPVRPGSARRPVLALPGNPMAAHAALFSFAPALLAGLLGAEPPRPRRGVLGTAASPGRNPGVRLVPCRVEDDGTAHPLPKGQSHMLSGLAAADALGVIAAGSEAPGDPVGLLPLD</sequence>
<comment type="caution">
    <text evidence="10">The sequence shown here is derived from an EMBL/GenBank/DDBJ whole genome shotgun (WGS) entry which is preliminary data.</text>
</comment>
<dbReference type="InterPro" id="IPR036688">
    <property type="entry name" value="MoeA_C_domain_IV_sf"/>
</dbReference>
<dbReference type="InterPro" id="IPR005111">
    <property type="entry name" value="MoeA_C_domain_IV"/>
</dbReference>
<keyword evidence="7" id="KW-0808">Transferase</keyword>
<keyword evidence="4 7" id="KW-0500">Molybdenum</keyword>
<comment type="catalytic activity">
    <reaction evidence="6">
        <text>adenylyl-molybdopterin + molybdate = Mo-molybdopterin + AMP + H(+)</text>
        <dbReference type="Rhea" id="RHEA:35047"/>
        <dbReference type="ChEBI" id="CHEBI:15378"/>
        <dbReference type="ChEBI" id="CHEBI:36264"/>
        <dbReference type="ChEBI" id="CHEBI:62727"/>
        <dbReference type="ChEBI" id="CHEBI:71302"/>
        <dbReference type="ChEBI" id="CHEBI:456215"/>
        <dbReference type="EC" id="2.10.1.1"/>
    </reaction>
</comment>
<feature type="domain" description="MoaB/Mog" evidence="9">
    <location>
        <begin position="176"/>
        <end position="318"/>
    </location>
</feature>
<dbReference type="EMBL" id="MODZ01000009">
    <property type="protein sequence ID" value="OIJ35460.1"/>
    <property type="molecule type" value="Genomic_DNA"/>
</dbReference>
<evidence type="ECO:0000256" key="1">
    <source>
        <dbReference type="ARBA" id="ARBA00002901"/>
    </source>
</evidence>
<keyword evidence="7" id="KW-0479">Metal-binding</keyword>
<comment type="cofactor">
    <cofactor evidence="7">
        <name>Mg(2+)</name>
        <dbReference type="ChEBI" id="CHEBI:18420"/>
    </cofactor>
</comment>
<evidence type="ECO:0000313" key="10">
    <source>
        <dbReference type="EMBL" id="OIJ35460.1"/>
    </source>
</evidence>
<dbReference type="SUPFAM" id="SSF63867">
    <property type="entry name" value="MoeA C-terminal domain-like"/>
    <property type="match status" value="1"/>
</dbReference>
<evidence type="ECO:0000256" key="8">
    <source>
        <dbReference type="SAM" id="MobiDB-lite"/>
    </source>
</evidence>
<evidence type="ECO:0000256" key="4">
    <source>
        <dbReference type="ARBA" id="ARBA00022505"/>
    </source>
</evidence>
<keyword evidence="5 7" id="KW-0501">Molybdenum cofactor biosynthesis</keyword>
<evidence type="ECO:0000256" key="7">
    <source>
        <dbReference type="RuleBase" id="RU365090"/>
    </source>
</evidence>
<evidence type="ECO:0000256" key="5">
    <source>
        <dbReference type="ARBA" id="ARBA00023150"/>
    </source>
</evidence>
<evidence type="ECO:0000313" key="11">
    <source>
        <dbReference type="Proteomes" id="UP000179540"/>
    </source>
</evidence>
<dbReference type="PANTHER" id="PTHR10192:SF5">
    <property type="entry name" value="GEPHYRIN"/>
    <property type="match status" value="1"/>
</dbReference>
<dbReference type="GO" id="GO:0005829">
    <property type="term" value="C:cytosol"/>
    <property type="evidence" value="ECO:0007669"/>
    <property type="project" value="TreeGrafter"/>
</dbReference>
<dbReference type="SMART" id="SM00852">
    <property type="entry name" value="MoCF_biosynth"/>
    <property type="match status" value="1"/>
</dbReference>
<organism evidence="10 11">
    <name type="scientific">Rothia kristinae</name>
    <dbReference type="NCBI Taxonomy" id="37923"/>
    <lineage>
        <taxon>Bacteria</taxon>
        <taxon>Bacillati</taxon>
        <taxon>Actinomycetota</taxon>
        <taxon>Actinomycetes</taxon>
        <taxon>Micrococcales</taxon>
        <taxon>Micrococcaceae</taxon>
        <taxon>Rothia</taxon>
    </lineage>
</organism>
<dbReference type="InterPro" id="IPR005110">
    <property type="entry name" value="MoeA_linker/N"/>
</dbReference>
<dbReference type="EC" id="2.10.1.1" evidence="7"/>
<dbReference type="Pfam" id="PF03454">
    <property type="entry name" value="MoeA_C"/>
    <property type="match status" value="1"/>
</dbReference>
<dbReference type="Gene3D" id="3.90.105.10">
    <property type="entry name" value="Molybdopterin biosynthesis moea protein, domain 2"/>
    <property type="match status" value="1"/>
</dbReference>
<dbReference type="Gene3D" id="2.170.190.11">
    <property type="entry name" value="Molybdopterin biosynthesis moea protein, domain 3"/>
    <property type="match status" value="1"/>
</dbReference>
<evidence type="ECO:0000259" key="9">
    <source>
        <dbReference type="SMART" id="SM00852"/>
    </source>
</evidence>
<protein>
    <recommendedName>
        <fullName evidence="7">Molybdopterin molybdenumtransferase</fullName>
        <ecNumber evidence="7">2.10.1.1</ecNumber>
    </recommendedName>
</protein>
<dbReference type="SUPFAM" id="SSF53218">
    <property type="entry name" value="Molybdenum cofactor biosynthesis proteins"/>
    <property type="match status" value="1"/>
</dbReference>
<dbReference type="GO" id="GO:0046872">
    <property type="term" value="F:metal ion binding"/>
    <property type="evidence" value="ECO:0007669"/>
    <property type="project" value="UniProtKB-UniRule"/>
</dbReference>
<name>A0A1S2MZN1_9MICC</name>
<dbReference type="GO" id="GO:0061599">
    <property type="term" value="F:molybdopterin molybdotransferase activity"/>
    <property type="evidence" value="ECO:0007669"/>
    <property type="project" value="UniProtKB-UniRule"/>
</dbReference>
<comment type="function">
    <text evidence="1 7">Catalyzes the insertion of molybdate into adenylated molybdopterin with the concomitant release of AMP.</text>
</comment>
<dbReference type="Gene3D" id="2.40.340.10">
    <property type="entry name" value="MoeA, C-terminal, domain IV"/>
    <property type="match status" value="1"/>
</dbReference>